<keyword evidence="2" id="KW-0812">Transmembrane</keyword>
<dbReference type="PANTHER" id="PTHR30069">
    <property type="entry name" value="TONB-DEPENDENT OUTER MEMBRANE RECEPTOR"/>
    <property type="match status" value="1"/>
</dbReference>
<dbReference type="GO" id="GO:0009279">
    <property type="term" value="C:cell outer membrane"/>
    <property type="evidence" value="ECO:0007669"/>
    <property type="project" value="UniProtKB-SubCell"/>
</dbReference>
<evidence type="ECO:0000259" key="4">
    <source>
        <dbReference type="Pfam" id="PF07715"/>
    </source>
</evidence>
<name>A0A1H4B306_9FLAO</name>
<keyword evidence="2" id="KW-0813">Transport</keyword>
<comment type="subcellular location">
    <subcellularLocation>
        <location evidence="2">Cell outer membrane</location>
        <topology evidence="2">Multi-pass membrane protein</topology>
    </subcellularLocation>
</comment>
<dbReference type="AlphaFoldDB" id="A0A1H4B306"/>
<dbReference type="STRING" id="908615.SAMN05421540_105246"/>
<organism evidence="5 6">
    <name type="scientific">Psychroflexus halocasei</name>
    <dbReference type="NCBI Taxonomy" id="908615"/>
    <lineage>
        <taxon>Bacteria</taxon>
        <taxon>Pseudomonadati</taxon>
        <taxon>Bacteroidota</taxon>
        <taxon>Flavobacteriia</taxon>
        <taxon>Flavobacteriales</taxon>
        <taxon>Flavobacteriaceae</taxon>
        <taxon>Psychroflexus</taxon>
    </lineage>
</organism>
<comment type="similarity">
    <text evidence="2">Belongs to the TonB-dependent receptor family.</text>
</comment>
<keyword evidence="2" id="KW-0998">Cell outer membrane</keyword>
<feature type="chain" id="PRO_5011708134" evidence="3">
    <location>
        <begin position="21"/>
        <end position="198"/>
    </location>
</feature>
<dbReference type="RefSeq" id="WP_234953118.1">
    <property type="nucleotide sequence ID" value="NZ_FNQF01000005.1"/>
</dbReference>
<evidence type="ECO:0000313" key="5">
    <source>
        <dbReference type="EMBL" id="SEA42530.1"/>
    </source>
</evidence>
<dbReference type="InterPro" id="IPR039426">
    <property type="entry name" value="TonB-dep_rcpt-like"/>
</dbReference>
<keyword evidence="6" id="KW-1185">Reference proteome</keyword>
<dbReference type="GO" id="GO:0044718">
    <property type="term" value="P:siderophore transmembrane transport"/>
    <property type="evidence" value="ECO:0007669"/>
    <property type="project" value="TreeGrafter"/>
</dbReference>
<protein>
    <submittedName>
        <fullName evidence="5">Iron complex outermembrane recepter protein</fullName>
    </submittedName>
</protein>
<keyword evidence="2" id="KW-1134">Transmembrane beta strand</keyword>
<proteinExistence type="inferred from homology"/>
<gene>
    <name evidence="5" type="ORF">SAMN05421540_105246</name>
</gene>
<dbReference type="Gene3D" id="2.170.130.10">
    <property type="entry name" value="TonB-dependent receptor, plug domain"/>
    <property type="match status" value="1"/>
</dbReference>
<dbReference type="Proteomes" id="UP000198820">
    <property type="component" value="Unassembled WGS sequence"/>
</dbReference>
<feature type="domain" description="TonB-dependent receptor plug" evidence="4">
    <location>
        <begin position="48"/>
        <end position="151"/>
    </location>
</feature>
<dbReference type="SUPFAM" id="SSF56935">
    <property type="entry name" value="Porins"/>
    <property type="match status" value="1"/>
</dbReference>
<dbReference type="InterPro" id="IPR012910">
    <property type="entry name" value="Plug_dom"/>
</dbReference>
<dbReference type="GO" id="GO:0015344">
    <property type="term" value="F:siderophore uptake transmembrane transporter activity"/>
    <property type="evidence" value="ECO:0007669"/>
    <property type="project" value="TreeGrafter"/>
</dbReference>
<feature type="signal peptide" evidence="3">
    <location>
        <begin position="1"/>
        <end position="20"/>
    </location>
</feature>
<reference evidence="5 6" key="1">
    <citation type="submission" date="2016-10" db="EMBL/GenBank/DDBJ databases">
        <authorList>
            <person name="de Groot N.N."/>
        </authorList>
    </citation>
    <scope>NUCLEOTIDE SEQUENCE [LARGE SCALE GENOMIC DNA]</scope>
    <source>
        <strain evidence="5 6">DSM 23581</strain>
    </source>
</reference>
<evidence type="ECO:0000256" key="3">
    <source>
        <dbReference type="SAM" id="SignalP"/>
    </source>
</evidence>
<sequence>MQRILILFFIVLSSSLNLYAQEKDSLSQVQELKSVDIIAYFSKQPILELTSAGESISTNLIETQQNTSLLPSLNTVSGLRMEERSPGSYRLAMRGSLIRSPFGVRNIKIYLDEFVLTDAGGNTYLNLIDPASLSSVNILKGPDGSLYGANSGCNLMVLASIKTKLPYKSVVVHTVYFKNKFLYNAKLMMSTVFLLISH</sequence>
<evidence type="ECO:0000256" key="2">
    <source>
        <dbReference type="PROSITE-ProRule" id="PRU01360"/>
    </source>
</evidence>
<accession>A0A1H4B306</accession>
<dbReference type="Pfam" id="PF07715">
    <property type="entry name" value="Plug"/>
    <property type="match status" value="1"/>
</dbReference>
<dbReference type="EMBL" id="FNQF01000005">
    <property type="protein sequence ID" value="SEA42530.1"/>
    <property type="molecule type" value="Genomic_DNA"/>
</dbReference>
<dbReference type="PANTHER" id="PTHR30069:SF29">
    <property type="entry name" value="HEMOGLOBIN AND HEMOGLOBIN-HAPTOGLOBIN-BINDING PROTEIN 1-RELATED"/>
    <property type="match status" value="1"/>
</dbReference>
<evidence type="ECO:0000256" key="1">
    <source>
        <dbReference type="ARBA" id="ARBA00022729"/>
    </source>
</evidence>
<dbReference type="InterPro" id="IPR037066">
    <property type="entry name" value="Plug_dom_sf"/>
</dbReference>
<dbReference type="PROSITE" id="PS52016">
    <property type="entry name" value="TONB_DEPENDENT_REC_3"/>
    <property type="match status" value="1"/>
</dbReference>
<keyword evidence="2" id="KW-0472">Membrane</keyword>
<evidence type="ECO:0000313" key="6">
    <source>
        <dbReference type="Proteomes" id="UP000198820"/>
    </source>
</evidence>
<keyword evidence="1 3" id="KW-0732">Signal</keyword>